<dbReference type="GeneID" id="94838484"/>
<protein>
    <recommendedName>
        <fullName evidence="3">Helicase/UvrB N-terminal domain-containing protein</fullName>
    </recommendedName>
</protein>
<dbReference type="Proteomes" id="UP000179807">
    <property type="component" value="Unassembled WGS sequence"/>
</dbReference>
<dbReference type="VEuPathDB" id="TrichDB:TRFO_24483"/>
<proteinExistence type="predicted"/>
<comment type="caution">
    <text evidence="1">The sequence shown here is derived from an EMBL/GenBank/DDBJ whole genome shotgun (WGS) entry which is preliminary data.</text>
</comment>
<keyword evidence="2" id="KW-1185">Reference proteome</keyword>
<evidence type="ECO:0000313" key="1">
    <source>
        <dbReference type="EMBL" id="OHT07326.1"/>
    </source>
</evidence>
<dbReference type="AlphaFoldDB" id="A0A1J4KCF0"/>
<dbReference type="EMBL" id="MLAK01000700">
    <property type="protein sequence ID" value="OHT07326.1"/>
    <property type="molecule type" value="Genomic_DNA"/>
</dbReference>
<evidence type="ECO:0008006" key="3">
    <source>
        <dbReference type="Google" id="ProtNLM"/>
    </source>
</evidence>
<sequence length="177" mass="20672">MNNDPNAHYFLNDWLQNRFLTYLLGTTGSGKTYTFFDMVPIMKRYRHTPSHIIICSTSGGLDRTLRKQLKERKITCPQEFCFINDLTEIVQSIISSYIIKKVLEKLLLVQSADLINDVENKLDKLQDDITSKFILFETFQKNLQIFIDNIRECLYKTVKKRILLDNGQSNLNRSGIL</sequence>
<dbReference type="RefSeq" id="XP_068360462.1">
    <property type="nucleotide sequence ID" value="XM_068503780.1"/>
</dbReference>
<accession>A0A1J4KCF0</accession>
<organism evidence="1 2">
    <name type="scientific">Tritrichomonas foetus</name>
    <dbReference type="NCBI Taxonomy" id="1144522"/>
    <lineage>
        <taxon>Eukaryota</taxon>
        <taxon>Metamonada</taxon>
        <taxon>Parabasalia</taxon>
        <taxon>Tritrichomonadida</taxon>
        <taxon>Tritrichomonadidae</taxon>
        <taxon>Tritrichomonas</taxon>
    </lineage>
</organism>
<evidence type="ECO:0000313" key="2">
    <source>
        <dbReference type="Proteomes" id="UP000179807"/>
    </source>
</evidence>
<name>A0A1J4KCF0_9EUKA</name>
<reference evidence="1" key="1">
    <citation type="submission" date="2016-10" db="EMBL/GenBank/DDBJ databases">
        <authorList>
            <person name="Benchimol M."/>
            <person name="Almeida L.G."/>
            <person name="Vasconcelos A.T."/>
            <person name="Perreira-Neves A."/>
            <person name="Rosa I.A."/>
            <person name="Tasca T."/>
            <person name="Bogo M.R."/>
            <person name="de Souza W."/>
        </authorList>
    </citation>
    <scope>NUCLEOTIDE SEQUENCE [LARGE SCALE GENOMIC DNA]</scope>
    <source>
        <strain evidence="1">K</strain>
    </source>
</reference>
<gene>
    <name evidence="1" type="ORF">TRFO_24483</name>
</gene>